<sequence length="174" mass="20285">MQVDVAELSWENIKKYIYTPDGSLPDICVLATTRDDWSKWIDFINATYKVMFRDANEQEHEKIDFAAVVKCWDDNQVDGWPFASILVGEVQVNCFFRIEDEIDGDIDPRQFNHLDNHLQLMHYLTNMSKLLAKHVVMLCEGTRVSENNQFDPEPILTVDHATVLTNAYWLSTWL</sequence>
<evidence type="ECO:0000313" key="2">
    <source>
        <dbReference type="Proteomes" id="UP000601361"/>
    </source>
</evidence>
<accession>A0ABQ1WPR0</accession>
<organism evidence="1 2">
    <name type="scientific">Hymenobacter glacieicola</name>
    <dbReference type="NCBI Taxonomy" id="1562124"/>
    <lineage>
        <taxon>Bacteria</taxon>
        <taxon>Pseudomonadati</taxon>
        <taxon>Bacteroidota</taxon>
        <taxon>Cytophagia</taxon>
        <taxon>Cytophagales</taxon>
        <taxon>Hymenobacteraceae</taxon>
        <taxon>Hymenobacter</taxon>
    </lineage>
</organism>
<protein>
    <submittedName>
        <fullName evidence="1">Uncharacterized protein</fullName>
    </submittedName>
</protein>
<reference evidence="2" key="1">
    <citation type="journal article" date="2019" name="Int. J. Syst. Evol. Microbiol.">
        <title>The Global Catalogue of Microorganisms (GCM) 10K type strain sequencing project: providing services to taxonomists for standard genome sequencing and annotation.</title>
        <authorList>
            <consortium name="The Broad Institute Genomics Platform"/>
            <consortium name="The Broad Institute Genome Sequencing Center for Infectious Disease"/>
            <person name="Wu L."/>
            <person name="Ma J."/>
        </authorList>
    </citation>
    <scope>NUCLEOTIDE SEQUENCE [LARGE SCALE GENOMIC DNA]</scope>
    <source>
        <strain evidence="2">CGMCC 1.12990</strain>
    </source>
</reference>
<evidence type="ECO:0000313" key="1">
    <source>
        <dbReference type="EMBL" id="GGG40688.1"/>
    </source>
</evidence>
<comment type="caution">
    <text evidence="1">The sequence shown here is derived from an EMBL/GenBank/DDBJ whole genome shotgun (WGS) entry which is preliminary data.</text>
</comment>
<keyword evidence="2" id="KW-1185">Reference proteome</keyword>
<name>A0ABQ1WPR0_9BACT</name>
<dbReference type="EMBL" id="BMGS01000004">
    <property type="protein sequence ID" value="GGG40688.1"/>
    <property type="molecule type" value="Genomic_DNA"/>
</dbReference>
<proteinExistence type="predicted"/>
<dbReference type="RefSeq" id="WP_188557322.1">
    <property type="nucleotide sequence ID" value="NZ_BMGS01000004.1"/>
</dbReference>
<gene>
    <name evidence="1" type="ORF">GCM10011378_16150</name>
</gene>
<dbReference type="Proteomes" id="UP000601361">
    <property type="component" value="Unassembled WGS sequence"/>
</dbReference>